<dbReference type="PRINTS" id="PR00789">
    <property type="entry name" value="OSIALOPTASE"/>
</dbReference>
<evidence type="ECO:0000256" key="4">
    <source>
        <dbReference type="ARBA" id="ARBA00022723"/>
    </source>
</evidence>
<evidence type="ECO:0000259" key="9">
    <source>
        <dbReference type="Pfam" id="PF00814"/>
    </source>
</evidence>
<keyword evidence="3 8" id="KW-0819">tRNA processing</keyword>
<dbReference type="EC" id="2.3.1.234" evidence="8"/>
<comment type="subcellular location">
    <subcellularLocation>
        <location evidence="8">Cytoplasm</location>
    </subcellularLocation>
</comment>
<dbReference type="GO" id="GO:0005506">
    <property type="term" value="F:iron ion binding"/>
    <property type="evidence" value="ECO:0007669"/>
    <property type="project" value="UniProtKB-UniRule"/>
</dbReference>
<proteinExistence type="inferred from homology"/>
<evidence type="ECO:0000256" key="6">
    <source>
        <dbReference type="ARBA" id="ARBA00023315"/>
    </source>
</evidence>
<dbReference type="InterPro" id="IPR043129">
    <property type="entry name" value="ATPase_NBD"/>
</dbReference>
<dbReference type="GO" id="GO:0061711">
    <property type="term" value="F:tRNA N(6)-L-threonylcarbamoyladenine synthase activity"/>
    <property type="evidence" value="ECO:0007669"/>
    <property type="project" value="UniProtKB-EC"/>
</dbReference>
<feature type="binding site" evidence="8">
    <location>
        <position position="188"/>
    </location>
    <ligand>
        <name>substrate</name>
    </ligand>
</feature>
<feature type="binding site" evidence="8">
    <location>
        <position position="280"/>
    </location>
    <ligand>
        <name>substrate</name>
    </ligand>
</feature>
<dbReference type="NCBIfam" id="TIGR00329">
    <property type="entry name" value="gcp_kae1"/>
    <property type="match status" value="1"/>
</dbReference>
<dbReference type="NCBIfam" id="TIGR03723">
    <property type="entry name" value="T6A_TsaD_YgjD"/>
    <property type="match status" value="1"/>
</dbReference>
<comment type="catalytic activity">
    <reaction evidence="7 8">
        <text>L-threonylcarbamoyladenylate + adenosine(37) in tRNA = N(6)-L-threonylcarbamoyladenosine(37) in tRNA + AMP + H(+)</text>
        <dbReference type="Rhea" id="RHEA:37059"/>
        <dbReference type="Rhea" id="RHEA-COMP:10162"/>
        <dbReference type="Rhea" id="RHEA-COMP:10163"/>
        <dbReference type="ChEBI" id="CHEBI:15378"/>
        <dbReference type="ChEBI" id="CHEBI:73682"/>
        <dbReference type="ChEBI" id="CHEBI:74411"/>
        <dbReference type="ChEBI" id="CHEBI:74418"/>
        <dbReference type="ChEBI" id="CHEBI:456215"/>
        <dbReference type="EC" id="2.3.1.234"/>
    </reaction>
</comment>
<organism evidence="10 11">
    <name type="scientific">Candidatus Komeilibacteria bacterium CG_4_10_14_0_2_um_filter_37_10</name>
    <dbReference type="NCBI Taxonomy" id="1974470"/>
    <lineage>
        <taxon>Bacteria</taxon>
        <taxon>Candidatus Komeiliibacteriota</taxon>
    </lineage>
</organism>
<feature type="binding site" evidence="8">
    <location>
        <position position="113"/>
    </location>
    <ligand>
        <name>Fe cation</name>
        <dbReference type="ChEBI" id="CHEBI:24875"/>
    </ligand>
</feature>
<reference evidence="11" key="1">
    <citation type="submission" date="2017-09" db="EMBL/GenBank/DDBJ databases">
        <title>Depth-based differentiation of microbial function through sediment-hosted aquifers and enrichment of novel symbionts in the deep terrestrial subsurface.</title>
        <authorList>
            <person name="Probst A.J."/>
            <person name="Ladd B."/>
            <person name="Jarett J.K."/>
            <person name="Geller-Mcgrath D.E."/>
            <person name="Sieber C.M.K."/>
            <person name="Emerson J.B."/>
            <person name="Anantharaman K."/>
            <person name="Thomas B.C."/>
            <person name="Malmstrom R."/>
            <person name="Stieglmeier M."/>
            <person name="Klingl A."/>
            <person name="Woyke T."/>
            <person name="Ryan C.M."/>
            <person name="Banfield J.F."/>
        </authorList>
    </citation>
    <scope>NUCLEOTIDE SEQUENCE [LARGE SCALE GENOMIC DNA]</scope>
</reference>
<evidence type="ECO:0000313" key="11">
    <source>
        <dbReference type="Proteomes" id="UP000230405"/>
    </source>
</evidence>
<dbReference type="InterPro" id="IPR000905">
    <property type="entry name" value="Gcp-like_dom"/>
</dbReference>
<dbReference type="InterPro" id="IPR017860">
    <property type="entry name" value="Peptidase_M22_CS"/>
</dbReference>
<dbReference type="GO" id="GO:0005737">
    <property type="term" value="C:cytoplasm"/>
    <property type="evidence" value="ECO:0007669"/>
    <property type="project" value="UniProtKB-SubCell"/>
</dbReference>
<evidence type="ECO:0000256" key="5">
    <source>
        <dbReference type="ARBA" id="ARBA00023004"/>
    </source>
</evidence>
<dbReference type="CDD" id="cd24133">
    <property type="entry name" value="ASKHA_NBD_TsaD_bac"/>
    <property type="match status" value="1"/>
</dbReference>
<keyword evidence="6 8" id="KW-0012">Acyltransferase</keyword>
<dbReference type="FunFam" id="3.30.420.40:FF:000012">
    <property type="entry name" value="tRNA N6-adenosine threonylcarbamoyltransferase"/>
    <property type="match status" value="1"/>
</dbReference>
<feature type="binding site" evidence="8">
    <location>
        <position position="175"/>
    </location>
    <ligand>
        <name>substrate</name>
    </ligand>
</feature>
<dbReference type="Proteomes" id="UP000230405">
    <property type="component" value="Unassembled WGS sequence"/>
</dbReference>
<comment type="caution">
    <text evidence="8">Lacks conserved residue(s) required for the propagation of feature annotation.</text>
</comment>
<dbReference type="FunFam" id="3.30.420.40:FF:000040">
    <property type="entry name" value="tRNA N6-adenosine threonylcarbamoyltransferase"/>
    <property type="match status" value="1"/>
</dbReference>
<feature type="binding site" evidence="8">
    <location>
        <position position="117"/>
    </location>
    <ligand>
        <name>Fe cation</name>
        <dbReference type="ChEBI" id="CHEBI:24875"/>
    </ligand>
</feature>
<accession>A0A2M7VF77</accession>
<sequence length="347" mass="38104">MLILGIESSCDETAISLVEITKKKLIVQENLVSSQVKLHAKYGGVVPEVAARKHTEVIIPLLEEALGKNYDQQDIDLIAVTSGPGLITSLLVGLETAKTIAYCWRKPIVGVNHLSGHLYSSWLASEELTVEQNDLWPAIALLVSGGHTELLSVQGYENYKIIGRTRDDAVGEAFDKVAKILDLGCPGGPAVAKRAADGDPRAIEFPRPMLREKSFDFSFSGLKTAVRYYVRDHKMNEQLINDICASFQQAVTEVLVSKTLSAVVKYQAKSVIIGGGVAANKQLRKDLLVACDKAGLPFYCPRLTYTGDNAAMIALAGYYQTKDLSLLEFNRLVNNWKKLIPDPNWQL</sequence>
<keyword evidence="4 8" id="KW-0479">Metal-binding</keyword>
<feature type="domain" description="Gcp-like" evidence="9">
    <location>
        <begin position="28"/>
        <end position="314"/>
    </location>
</feature>
<dbReference type="AlphaFoldDB" id="A0A2M7VF77"/>
<evidence type="ECO:0000256" key="1">
    <source>
        <dbReference type="ARBA" id="ARBA00022490"/>
    </source>
</evidence>
<evidence type="ECO:0000256" key="8">
    <source>
        <dbReference type="HAMAP-Rule" id="MF_01445"/>
    </source>
</evidence>
<evidence type="ECO:0000256" key="7">
    <source>
        <dbReference type="ARBA" id="ARBA00048117"/>
    </source>
</evidence>
<gene>
    <name evidence="8 10" type="primary">tsaD</name>
    <name evidence="10" type="ORF">COX77_02140</name>
</gene>
<comment type="cofactor">
    <cofactor evidence="8">
        <name>Fe(2+)</name>
        <dbReference type="ChEBI" id="CHEBI:29033"/>
    </cofactor>
    <text evidence="8">Binds 1 Fe(2+) ion per subunit.</text>
</comment>
<keyword evidence="5 8" id="KW-0408">Iron</keyword>
<dbReference type="GO" id="GO:0002949">
    <property type="term" value="P:tRNA threonylcarbamoyladenosine modification"/>
    <property type="evidence" value="ECO:0007669"/>
    <property type="project" value="UniProtKB-UniRule"/>
</dbReference>
<dbReference type="SUPFAM" id="SSF53067">
    <property type="entry name" value="Actin-like ATPase domain"/>
    <property type="match status" value="2"/>
</dbReference>
<dbReference type="InterPro" id="IPR022450">
    <property type="entry name" value="TsaD"/>
</dbReference>
<comment type="function">
    <text evidence="8">Required for the formation of a threonylcarbamoyl group on adenosine at position 37 (t(6)A37) in tRNAs that read codons beginning with adenine. Is involved in the transfer of the threonylcarbamoyl moiety of threonylcarbamoyl-AMP (TC-AMP) to the N6 group of A37, together with TsaE and TsaB. TsaD likely plays a direct catalytic role in this reaction.</text>
</comment>
<keyword evidence="1 8" id="KW-0963">Cytoplasm</keyword>
<keyword evidence="2 8" id="KW-0808">Transferase</keyword>
<name>A0A2M7VF77_9BACT</name>
<dbReference type="HAMAP" id="MF_01445">
    <property type="entry name" value="TsaD"/>
    <property type="match status" value="1"/>
</dbReference>
<feature type="binding site" evidence="8">
    <location>
        <begin position="142"/>
        <end position="146"/>
    </location>
    <ligand>
        <name>substrate</name>
    </ligand>
</feature>
<comment type="caution">
    <text evidence="10">The sequence shown here is derived from an EMBL/GenBank/DDBJ whole genome shotgun (WGS) entry which is preliminary data.</text>
</comment>
<dbReference type="InterPro" id="IPR017861">
    <property type="entry name" value="KAE1/TsaD"/>
</dbReference>
<dbReference type="PANTHER" id="PTHR11735:SF6">
    <property type="entry name" value="TRNA N6-ADENOSINE THREONYLCARBAMOYLTRANSFERASE, MITOCHONDRIAL"/>
    <property type="match status" value="1"/>
</dbReference>
<protein>
    <recommendedName>
        <fullName evidence="8">tRNA N6-adenosine threonylcarbamoyltransferase</fullName>
        <ecNumber evidence="8">2.3.1.234</ecNumber>
    </recommendedName>
    <alternativeName>
        <fullName evidence="8">N6-L-threonylcarbamoyladenine synthase</fullName>
        <shortName evidence="8">t(6)A synthase</shortName>
    </alternativeName>
    <alternativeName>
        <fullName evidence="8">t(6)A37 threonylcarbamoyladenosine biosynthesis protein TsaD</fullName>
    </alternativeName>
    <alternativeName>
        <fullName evidence="8">tRNA threonylcarbamoyladenosine biosynthesis protein TsaD</fullName>
    </alternativeName>
</protein>
<dbReference type="Gene3D" id="3.30.420.40">
    <property type="match status" value="2"/>
</dbReference>
<evidence type="ECO:0000256" key="3">
    <source>
        <dbReference type="ARBA" id="ARBA00022694"/>
    </source>
</evidence>
<dbReference type="EMBL" id="PFPO01000039">
    <property type="protein sequence ID" value="PIZ99242.1"/>
    <property type="molecule type" value="Genomic_DNA"/>
</dbReference>
<evidence type="ECO:0000256" key="2">
    <source>
        <dbReference type="ARBA" id="ARBA00022679"/>
    </source>
</evidence>
<dbReference type="Pfam" id="PF00814">
    <property type="entry name" value="TsaD"/>
    <property type="match status" value="1"/>
</dbReference>
<dbReference type="PROSITE" id="PS01016">
    <property type="entry name" value="GLYCOPROTEASE"/>
    <property type="match status" value="1"/>
</dbReference>
<feature type="binding site" evidence="8">
    <location>
        <position position="308"/>
    </location>
    <ligand>
        <name>Fe cation</name>
        <dbReference type="ChEBI" id="CHEBI:24875"/>
    </ligand>
</feature>
<dbReference type="PANTHER" id="PTHR11735">
    <property type="entry name" value="TRNA N6-ADENOSINE THREONYLCARBAMOYLTRANSFERASE"/>
    <property type="match status" value="1"/>
</dbReference>
<comment type="similarity">
    <text evidence="8">Belongs to the KAE1 / TsaD family.</text>
</comment>
<evidence type="ECO:0000313" key="10">
    <source>
        <dbReference type="EMBL" id="PIZ99242.1"/>
    </source>
</evidence>